<sequence>MLAHIIARYHHQIINPRRIGDGIQGSPGRDDKITGTCRGCSVNCADIPTDVGSVRQACSCAQRFQRTGQNQIGKSVKQDKDKSMMRAWHDQKSK</sequence>
<proteinExistence type="predicted"/>
<organism evidence="2 3">
    <name type="scientific">Thalassospira indica</name>
    <dbReference type="NCBI Taxonomy" id="1891279"/>
    <lineage>
        <taxon>Bacteria</taxon>
        <taxon>Pseudomonadati</taxon>
        <taxon>Pseudomonadota</taxon>
        <taxon>Alphaproteobacteria</taxon>
        <taxon>Rhodospirillales</taxon>
        <taxon>Thalassospiraceae</taxon>
        <taxon>Thalassospira</taxon>
    </lineage>
</organism>
<feature type="region of interest" description="Disordered" evidence="1">
    <location>
        <begin position="68"/>
        <end position="94"/>
    </location>
</feature>
<reference evidence="2 3" key="1">
    <citation type="submission" date="2018-08" db="EMBL/GenBank/DDBJ databases">
        <title>Complete genome sequence of type strain Thalassospira indica MCCC 1A01103T, isolated from isolated from deep seawater of the Indian Ocean.</title>
        <authorList>
            <person name="Liu Y."/>
        </authorList>
    </citation>
    <scope>NUCLEOTIDE SEQUENCE [LARGE SCALE GENOMIC DNA]</scope>
    <source>
        <strain evidence="2 3">PB8BT</strain>
    </source>
</reference>
<feature type="compositionally biased region" description="Basic and acidic residues" evidence="1">
    <location>
        <begin position="76"/>
        <end position="94"/>
    </location>
</feature>
<keyword evidence="3" id="KW-1185">Reference proteome</keyword>
<protein>
    <submittedName>
        <fullName evidence="2">Uncharacterized protein</fullName>
    </submittedName>
</protein>
<name>A0ABM6Y365_9PROT</name>
<evidence type="ECO:0000313" key="3">
    <source>
        <dbReference type="Proteomes" id="UP000256971"/>
    </source>
</evidence>
<dbReference type="Proteomes" id="UP000256971">
    <property type="component" value="Chromosome"/>
</dbReference>
<accession>A0ABM6Y365</accession>
<evidence type="ECO:0000313" key="2">
    <source>
        <dbReference type="EMBL" id="AXO16378.1"/>
    </source>
</evidence>
<gene>
    <name evidence="2" type="ORF">DY252_20660</name>
</gene>
<dbReference type="EMBL" id="CP031555">
    <property type="protein sequence ID" value="AXO16378.1"/>
    <property type="molecule type" value="Genomic_DNA"/>
</dbReference>
<evidence type="ECO:0000256" key="1">
    <source>
        <dbReference type="SAM" id="MobiDB-lite"/>
    </source>
</evidence>